<accession>A0ABT7GYH1</accession>
<keyword evidence="1 3" id="KW-0238">DNA-binding</keyword>
<keyword evidence="6" id="KW-1185">Reference proteome</keyword>
<dbReference type="RefSeq" id="WP_285344764.1">
    <property type="nucleotide sequence ID" value="NZ_JASITI010000033.1"/>
</dbReference>
<evidence type="ECO:0000259" key="4">
    <source>
        <dbReference type="PROSITE" id="PS51900"/>
    </source>
</evidence>
<reference evidence="5 6" key="1">
    <citation type="submission" date="2023-05" db="EMBL/GenBank/DDBJ databases">
        <title>Sequencing and Assembly of Streptomyces sp. NP73.</title>
        <authorList>
            <person name="Konwar A.N."/>
            <person name="Saikia K."/>
            <person name="Thakur D."/>
        </authorList>
    </citation>
    <scope>NUCLEOTIDE SEQUENCE [LARGE SCALE GENOMIC DNA]</scope>
    <source>
        <strain evidence="5 6">NP73</strain>
    </source>
</reference>
<evidence type="ECO:0000256" key="2">
    <source>
        <dbReference type="ARBA" id="ARBA00023172"/>
    </source>
</evidence>
<evidence type="ECO:0000256" key="1">
    <source>
        <dbReference type="ARBA" id="ARBA00023125"/>
    </source>
</evidence>
<dbReference type="InterPro" id="IPR010998">
    <property type="entry name" value="Integrase_recombinase_N"/>
</dbReference>
<dbReference type="InterPro" id="IPR004107">
    <property type="entry name" value="Integrase_SAM-like_N"/>
</dbReference>
<comment type="caution">
    <text evidence="5">The sequence shown here is derived from an EMBL/GenBank/DDBJ whole genome shotgun (WGS) entry which is preliminary data.</text>
</comment>
<dbReference type="SUPFAM" id="SSF56349">
    <property type="entry name" value="DNA breaking-rejoining enzymes"/>
    <property type="match status" value="1"/>
</dbReference>
<dbReference type="SUPFAM" id="SSF47823">
    <property type="entry name" value="lambda integrase-like, N-terminal domain"/>
    <property type="match status" value="1"/>
</dbReference>
<dbReference type="PANTHER" id="PTHR30349">
    <property type="entry name" value="PHAGE INTEGRASE-RELATED"/>
    <property type="match status" value="1"/>
</dbReference>
<keyword evidence="2" id="KW-0233">DNA recombination</keyword>
<sequence>MADEWQLFWTDRGGETADLSIVGAADLAERERRLGIRQRQPILISPEGRVDARMSEFFRRPPFVGKAPGTQESYALDYRLFFTFLWRAGLTWDRATAEDLEDWEDWRLRAEANDAPIGGAKWGRELAALRMLYDWATARGYVAVSPVRLRSVRTRDGVMAEVPELAPADVRTSDVKWLTPRAWKLWRDVGLRGMLPDGTEDPAWRGRNDGRDAAFADLLYGSGLRRREAGTLLVSELPPLGDQRFYAARLATAAAKRAGRHFYVSHASLREASDYRLTTRALAVRRAQETGAYERLREVRVIEEVTRRGEVRWTAPGGRTGRVGLNELDDRQRLRLFVRGPEGLEPAMLWLTESGMPRRYRGWSNLFARANRRCESLGLKLFATPHMARHSFALRMVVSLHYAMDRRMGLSPGQRRHYEEIYGGVWSMVKDLLGHRSEETTRAIYLEPVRGLQLETLLMGPDNSETTELLALIAERTGLVLDVPGAVA</sequence>
<dbReference type="Pfam" id="PF02899">
    <property type="entry name" value="Phage_int_SAM_1"/>
    <property type="match status" value="1"/>
</dbReference>
<dbReference type="InterPro" id="IPR050090">
    <property type="entry name" value="Tyrosine_recombinase_XerCD"/>
</dbReference>
<gene>
    <name evidence="5" type="ORF">QEZ40_003873</name>
</gene>
<dbReference type="Gene3D" id="1.10.443.10">
    <property type="entry name" value="Intergrase catalytic core"/>
    <property type="match status" value="1"/>
</dbReference>
<dbReference type="PANTHER" id="PTHR30349:SF64">
    <property type="entry name" value="PROPHAGE INTEGRASE INTD-RELATED"/>
    <property type="match status" value="1"/>
</dbReference>
<dbReference type="InterPro" id="IPR013762">
    <property type="entry name" value="Integrase-like_cat_sf"/>
</dbReference>
<dbReference type="InterPro" id="IPR011010">
    <property type="entry name" value="DNA_brk_join_enz"/>
</dbReference>
<dbReference type="Proteomes" id="UP001223390">
    <property type="component" value="Unassembled WGS sequence"/>
</dbReference>
<name>A0ABT7GYH1_9ACTN</name>
<proteinExistence type="predicted"/>
<protein>
    <submittedName>
        <fullName evidence="5">Site-specific integrase</fullName>
    </submittedName>
</protein>
<evidence type="ECO:0000256" key="3">
    <source>
        <dbReference type="PROSITE-ProRule" id="PRU01248"/>
    </source>
</evidence>
<dbReference type="PROSITE" id="PS51900">
    <property type="entry name" value="CB"/>
    <property type="match status" value="1"/>
</dbReference>
<dbReference type="Gene3D" id="1.10.150.130">
    <property type="match status" value="1"/>
</dbReference>
<organism evidence="5 6">
    <name type="scientific">Streptomyces katrae</name>
    <dbReference type="NCBI Taxonomy" id="68223"/>
    <lineage>
        <taxon>Bacteria</taxon>
        <taxon>Bacillati</taxon>
        <taxon>Actinomycetota</taxon>
        <taxon>Actinomycetes</taxon>
        <taxon>Kitasatosporales</taxon>
        <taxon>Streptomycetaceae</taxon>
        <taxon>Streptomyces</taxon>
    </lineage>
</organism>
<dbReference type="EMBL" id="JASITI010000033">
    <property type="protein sequence ID" value="MDK9498680.1"/>
    <property type="molecule type" value="Genomic_DNA"/>
</dbReference>
<evidence type="ECO:0000313" key="6">
    <source>
        <dbReference type="Proteomes" id="UP001223390"/>
    </source>
</evidence>
<evidence type="ECO:0000313" key="5">
    <source>
        <dbReference type="EMBL" id="MDK9498680.1"/>
    </source>
</evidence>
<dbReference type="InterPro" id="IPR044068">
    <property type="entry name" value="CB"/>
</dbReference>
<feature type="domain" description="Core-binding (CB)" evidence="4">
    <location>
        <begin position="54"/>
        <end position="137"/>
    </location>
</feature>